<dbReference type="EC" id="2.5.1.21" evidence="1"/>
<sequence length="288" mass="33250">MAVDHYENFPVASLLLPRHLRAAVRDIYRYARTADDIADEGDAAPQERLAALAEFHHALELFGQNPATRGPLPHAHIFEPLEATVRRHALPVDLLHDLLSAFEQDVVTQRYEDDTQLLDYCRRSANPVGRLLLHLYDRATDDNLRCSDAICTGLQLTNFWQDVAIDWHKHRVYLPQDALRRHGVPQAWIGRCARAGRLPAGAHPDAALLPAWRSLMMDRVQWARNLLLEGRPLTRRLPWRAGLELRLVIQGGLTILERLEQLNYDVFERRPILRRTDWLRMALRSIFQ</sequence>
<dbReference type="CDD" id="cd00683">
    <property type="entry name" value="Trans_IPPS_HH"/>
    <property type="match status" value="1"/>
</dbReference>
<organism evidence="1 2">
    <name type="scientific">Yanghanlia caeni</name>
    <dbReference type="NCBI Taxonomy" id="3064283"/>
    <lineage>
        <taxon>Bacteria</taxon>
        <taxon>Pseudomonadati</taxon>
        <taxon>Pseudomonadota</taxon>
        <taxon>Betaproteobacteria</taxon>
        <taxon>Burkholderiales</taxon>
        <taxon>Alcaligenaceae</taxon>
        <taxon>Yanghanlia</taxon>
    </lineage>
</organism>
<dbReference type="SUPFAM" id="SSF48576">
    <property type="entry name" value="Terpenoid synthases"/>
    <property type="match status" value="1"/>
</dbReference>
<dbReference type="RefSeq" id="WP_347286999.1">
    <property type="nucleotide sequence ID" value="NZ_JAUZQE010000015.1"/>
</dbReference>
<protein>
    <submittedName>
        <fullName evidence="1">Squalene synthase HpnC</fullName>
        <ecNumber evidence="1">2.5.1.21</ecNumber>
    </submittedName>
</protein>
<dbReference type="EMBL" id="JAUZQE010000015">
    <property type="protein sequence ID" value="MDR4125962.1"/>
    <property type="molecule type" value="Genomic_DNA"/>
</dbReference>
<reference evidence="1 2" key="1">
    <citation type="submission" date="2023-08" db="EMBL/GenBank/DDBJ databases">
        <title>Alcaligenaceae gen. nov., a novel taxon isolated from the sludge of Yixing Pesticide Factory.</title>
        <authorList>
            <person name="Ruan L."/>
        </authorList>
    </citation>
    <scope>NUCLEOTIDE SEQUENCE [LARGE SCALE GENOMIC DNA]</scope>
    <source>
        <strain evidence="1 2">LG-2</strain>
    </source>
</reference>
<gene>
    <name evidence="1" type="primary">hpnC</name>
    <name evidence="1" type="ORF">Q8947_08190</name>
</gene>
<dbReference type="InterPro" id="IPR002060">
    <property type="entry name" value="Squ/phyt_synthse"/>
</dbReference>
<dbReference type="Gene3D" id="1.10.600.10">
    <property type="entry name" value="Farnesyl Diphosphate Synthase"/>
    <property type="match status" value="1"/>
</dbReference>
<name>A0ABU1D6S2_9BURK</name>
<comment type="caution">
    <text evidence="1">The sequence shown here is derived from an EMBL/GenBank/DDBJ whole genome shotgun (WGS) entry which is preliminary data.</text>
</comment>
<accession>A0ABU1D6S2</accession>
<dbReference type="SFLD" id="SFLDG01212">
    <property type="entry name" value="Phytoene_synthase_like"/>
    <property type="match status" value="1"/>
</dbReference>
<dbReference type="SFLD" id="SFLDS00005">
    <property type="entry name" value="Isoprenoid_Synthase_Type_I"/>
    <property type="match status" value="1"/>
</dbReference>
<keyword evidence="2" id="KW-1185">Reference proteome</keyword>
<proteinExistence type="predicted"/>
<dbReference type="InterPro" id="IPR044843">
    <property type="entry name" value="Trans_IPPS_bact-type"/>
</dbReference>
<dbReference type="PANTHER" id="PTHR31480">
    <property type="entry name" value="BIFUNCTIONAL LYCOPENE CYCLASE/PHYTOENE SYNTHASE"/>
    <property type="match status" value="1"/>
</dbReference>
<dbReference type="Proteomes" id="UP001232156">
    <property type="component" value="Unassembled WGS sequence"/>
</dbReference>
<dbReference type="InterPro" id="IPR008949">
    <property type="entry name" value="Isoprenoid_synthase_dom_sf"/>
</dbReference>
<dbReference type="Pfam" id="PF00494">
    <property type="entry name" value="SQS_PSY"/>
    <property type="match status" value="1"/>
</dbReference>
<dbReference type="GO" id="GO:0051996">
    <property type="term" value="F:squalene synthase [NAD(P)H] activity"/>
    <property type="evidence" value="ECO:0007669"/>
    <property type="project" value="UniProtKB-EC"/>
</dbReference>
<evidence type="ECO:0000313" key="2">
    <source>
        <dbReference type="Proteomes" id="UP001232156"/>
    </source>
</evidence>
<evidence type="ECO:0000313" key="1">
    <source>
        <dbReference type="EMBL" id="MDR4125962.1"/>
    </source>
</evidence>
<dbReference type="InterPro" id="IPR017827">
    <property type="entry name" value="HSQ_synthase_HpnC"/>
</dbReference>
<dbReference type="NCBIfam" id="TIGR03464">
    <property type="entry name" value="HpnC"/>
    <property type="match status" value="1"/>
</dbReference>
<dbReference type="InterPro" id="IPR033904">
    <property type="entry name" value="Trans_IPPS_HH"/>
</dbReference>
<keyword evidence="1" id="KW-0808">Transferase</keyword>
<dbReference type="SFLD" id="SFLDG01018">
    <property type="entry name" value="Squalene/Phytoene_Synthase_Lik"/>
    <property type="match status" value="1"/>
</dbReference>